<feature type="region of interest" description="Disordered" evidence="1">
    <location>
        <begin position="189"/>
        <end position="242"/>
    </location>
</feature>
<reference evidence="2 3" key="1">
    <citation type="submission" date="2017-12" db="EMBL/GenBank/DDBJ databases">
        <title>Comparative genomics of Botrytis spp.</title>
        <authorList>
            <person name="Valero-Jimenez C.A."/>
            <person name="Tapia P."/>
            <person name="Veloso J."/>
            <person name="Silva-Moreno E."/>
            <person name="Staats M."/>
            <person name="Valdes J.H."/>
            <person name="Van Kan J.A.L."/>
        </authorList>
    </citation>
    <scope>NUCLEOTIDE SEQUENCE [LARGE SCALE GENOMIC DNA]</scope>
    <source>
        <strain evidence="2 3">Bh0001</strain>
    </source>
</reference>
<organism evidence="2 3">
    <name type="scientific">Botrytis hyacinthi</name>
    <dbReference type="NCBI Taxonomy" id="278943"/>
    <lineage>
        <taxon>Eukaryota</taxon>
        <taxon>Fungi</taxon>
        <taxon>Dikarya</taxon>
        <taxon>Ascomycota</taxon>
        <taxon>Pezizomycotina</taxon>
        <taxon>Leotiomycetes</taxon>
        <taxon>Helotiales</taxon>
        <taxon>Sclerotiniaceae</taxon>
        <taxon>Botrytis</taxon>
    </lineage>
</organism>
<dbReference type="EMBL" id="PQXK01000147">
    <property type="protein sequence ID" value="TGO35748.1"/>
    <property type="molecule type" value="Genomic_DNA"/>
</dbReference>
<evidence type="ECO:0000256" key="1">
    <source>
        <dbReference type="SAM" id="MobiDB-lite"/>
    </source>
</evidence>
<dbReference type="Proteomes" id="UP000297814">
    <property type="component" value="Unassembled WGS sequence"/>
</dbReference>
<keyword evidence="3" id="KW-1185">Reference proteome</keyword>
<feature type="region of interest" description="Disordered" evidence="1">
    <location>
        <begin position="433"/>
        <end position="522"/>
    </location>
</feature>
<protein>
    <submittedName>
        <fullName evidence="2">Uncharacterized protein</fullName>
    </submittedName>
</protein>
<accession>A0A4Z1GHV1</accession>
<sequence>MYTDYENWERVITDNQRVFLNTRQTQDWLDIGHDLLENSKNHVQELVEYLQGRIRDVLDKPLWLFSQEKQKVRQFWQEISPQLMEENHQVQQDTAQWVQARNQLVAPQDNRPLDYSRQLQEYQRRSEEWLDQGSNLIGRHNDLKQYCEPESQRREDPTSRYATLCSEIRKLRLFCDIERKRLEELVRPSKETPGEYSQENCQVEGMSTAPDPQKSVTKRQGHQEPPNGETRKRAPYKKRKTVESEAVDISIRDQLVEAGTPFVKELENDLAYLDNNPLSLPIHDNNESYYEELKDYVRRIEKRVQRLQHYQDAFDQQFRIFRPRDAERAKRDLAYKKRKIAEKKSGVKYFPIGDHAAHIQKLDQQLRESAENQLQAMNYAVGLLKAEEHNRSEQSFDKAPYPATAPEFAGSFHQGTPSRIPVEDLHRMSMPASDLQYPSSHAKESSKMPTPLAASSGQYTGDPIQLGSDFSVSNRSSPTSRLIPAIEIPVKRKRGRPPGSTSHQRTSLSSMPPILPSPSRPPVQSCPHCNFAYSKLIPACPNHAPTAKIRLMLDNLKGVKDDSQQVAAANKLLKEALASKSAAQTSLRK</sequence>
<proteinExistence type="predicted"/>
<dbReference type="AlphaFoldDB" id="A0A4Z1GHV1"/>
<name>A0A4Z1GHV1_9HELO</name>
<gene>
    <name evidence="2" type="ORF">BHYA_0147g00130</name>
</gene>
<evidence type="ECO:0000313" key="2">
    <source>
        <dbReference type="EMBL" id="TGO35748.1"/>
    </source>
</evidence>
<comment type="caution">
    <text evidence="2">The sequence shown here is derived from an EMBL/GenBank/DDBJ whole genome shotgun (WGS) entry which is preliminary data.</text>
</comment>
<evidence type="ECO:0000313" key="3">
    <source>
        <dbReference type="Proteomes" id="UP000297814"/>
    </source>
</evidence>
<feature type="compositionally biased region" description="Polar residues" evidence="1">
    <location>
        <begin position="468"/>
        <end position="480"/>
    </location>
</feature>
<feature type="region of interest" description="Disordered" evidence="1">
    <location>
        <begin position="390"/>
        <end position="419"/>
    </location>
</feature>